<evidence type="ECO:0000256" key="2">
    <source>
        <dbReference type="SAM" id="MobiDB-lite"/>
    </source>
</evidence>
<dbReference type="HOGENOM" id="CLU_033536_7_4_11"/>
<feature type="transmembrane region" description="Helical" evidence="3">
    <location>
        <begin position="271"/>
        <end position="290"/>
    </location>
</feature>
<dbReference type="STRING" id="446466.Cfla_2360"/>
<dbReference type="RefSeq" id="WP_013117584.1">
    <property type="nucleotide sequence ID" value="NC_014151.1"/>
</dbReference>
<evidence type="ECO:0000259" key="4">
    <source>
        <dbReference type="Pfam" id="PF00535"/>
    </source>
</evidence>
<feature type="domain" description="Glycosyltransferase 2-like" evidence="4">
    <location>
        <begin position="8"/>
        <end position="166"/>
    </location>
</feature>
<dbReference type="InterPro" id="IPR029044">
    <property type="entry name" value="Nucleotide-diphossugar_trans"/>
</dbReference>
<evidence type="ECO:0000313" key="6">
    <source>
        <dbReference type="Proteomes" id="UP000000849"/>
    </source>
</evidence>
<keyword evidence="3" id="KW-0472">Membrane</keyword>
<sequence>MTKVFIQIPCLDEEATLPDVLASIPRSIEGVDEIVVLVVDDGSSDRTVEVAREHGVTHIVRHTRNMGLARSFRDGVHYALSHGADVVVNTDGDNQYPQDRIPDLVAPVLAGEADIVIADRQTSTIAHFSPFKKLMQRVGSRVVNGAADTDLPDAASGFRAYSRAALLRLNVVTEFSYCMETIIQAGHKRLRIASVPVTTNPKTRESRLFSNIFQHMRKSASAIVRSYLMFKPWVVFATLAAVFGVAALVPMVRFLVLWVVHDEHAGNVQSLIFGAIMAVAALLAAALGVLSDLLRTNRVLLEDQLERLKDLQYRQGTPVEPDPATWSTELGDLTRPGPPAARLDRSEGAPVRSS</sequence>
<keyword evidence="3" id="KW-0812">Transmembrane</keyword>
<dbReference type="eggNOG" id="COG1216">
    <property type="taxonomic scope" value="Bacteria"/>
</dbReference>
<dbReference type="EMBL" id="CP001964">
    <property type="protein sequence ID" value="ADG75250.1"/>
    <property type="molecule type" value="Genomic_DNA"/>
</dbReference>
<dbReference type="SUPFAM" id="SSF53448">
    <property type="entry name" value="Nucleotide-diphospho-sugar transferases"/>
    <property type="match status" value="1"/>
</dbReference>
<evidence type="ECO:0000313" key="5">
    <source>
        <dbReference type="EMBL" id="ADG75250.1"/>
    </source>
</evidence>
<keyword evidence="3" id="KW-1133">Transmembrane helix</keyword>
<dbReference type="Pfam" id="PF00535">
    <property type="entry name" value="Glycos_transf_2"/>
    <property type="match status" value="1"/>
</dbReference>
<organism evidence="5 6">
    <name type="scientific">Cellulomonas flavigena (strain ATCC 482 / DSM 20109 / BCRC 11376 / JCM 18109 / NBRC 3775 / NCIMB 8073 / NRS 134)</name>
    <dbReference type="NCBI Taxonomy" id="446466"/>
    <lineage>
        <taxon>Bacteria</taxon>
        <taxon>Bacillati</taxon>
        <taxon>Actinomycetota</taxon>
        <taxon>Actinomycetes</taxon>
        <taxon>Micrococcales</taxon>
        <taxon>Cellulomonadaceae</taxon>
        <taxon>Cellulomonas</taxon>
    </lineage>
</organism>
<accession>D5UHC9</accession>
<dbReference type="CDD" id="cd04179">
    <property type="entry name" value="DPM_DPG-synthase_like"/>
    <property type="match status" value="1"/>
</dbReference>
<feature type="region of interest" description="Disordered" evidence="2">
    <location>
        <begin position="315"/>
        <end position="354"/>
    </location>
</feature>
<protein>
    <submittedName>
        <fullName evidence="5">Glycosyl transferase family 2</fullName>
    </submittedName>
</protein>
<dbReference type="PANTHER" id="PTHR48090:SF7">
    <property type="entry name" value="RFBJ PROTEIN"/>
    <property type="match status" value="1"/>
</dbReference>
<dbReference type="GO" id="GO:0016740">
    <property type="term" value="F:transferase activity"/>
    <property type="evidence" value="ECO:0007669"/>
    <property type="project" value="UniProtKB-KW"/>
</dbReference>
<dbReference type="Proteomes" id="UP000000849">
    <property type="component" value="Chromosome"/>
</dbReference>
<dbReference type="InterPro" id="IPR001173">
    <property type="entry name" value="Glyco_trans_2-like"/>
</dbReference>
<keyword evidence="6" id="KW-1185">Reference proteome</keyword>
<dbReference type="PANTHER" id="PTHR48090">
    <property type="entry name" value="UNDECAPRENYL-PHOSPHATE 4-DEOXY-4-FORMAMIDO-L-ARABINOSE TRANSFERASE-RELATED"/>
    <property type="match status" value="1"/>
</dbReference>
<dbReference type="KEGG" id="cfl:Cfla_2360"/>
<dbReference type="Gene3D" id="3.90.550.10">
    <property type="entry name" value="Spore Coat Polysaccharide Biosynthesis Protein SpsA, Chain A"/>
    <property type="match status" value="1"/>
</dbReference>
<evidence type="ECO:0000256" key="1">
    <source>
        <dbReference type="ARBA" id="ARBA00006739"/>
    </source>
</evidence>
<dbReference type="InterPro" id="IPR050256">
    <property type="entry name" value="Glycosyltransferase_2"/>
</dbReference>
<evidence type="ECO:0000256" key="3">
    <source>
        <dbReference type="SAM" id="Phobius"/>
    </source>
</evidence>
<comment type="similarity">
    <text evidence="1">Belongs to the glycosyltransferase 2 family.</text>
</comment>
<proteinExistence type="inferred from homology"/>
<dbReference type="AlphaFoldDB" id="D5UHC9"/>
<dbReference type="CAZy" id="GT2">
    <property type="family name" value="Glycosyltransferase Family 2"/>
</dbReference>
<dbReference type="OrthoDB" id="9810303at2"/>
<keyword evidence="5" id="KW-0808">Transferase</keyword>
<feature type="transmembrane region" description="Helical" evidence="3">
    <location>
        <begin position="233"/>
        <end position="259"/>
    </location>
</feature>
<gene>
    <name evidence="5" type="ordered locus">Cfla_2360</name>
</gene>
<reference evidence="5 6" key="1">
    <citation type="journal article" date="2010" name="Stand. Genomic Sci.">
        <title>Complete genome sequence of Cellulomonas flavigena type strain (134).</title>
        <authorList>
            <person name="Abt B."/>
            <person name="Foster B."/>
            <person name="Lapidus A."/>
            <person name="Clum A."/>
            <person name="Sun H."/>
            <person name="Pukall R."/>
            <person name="Lucas S."/>
            <person name="Glavina Del Rio T."/>
            <person name="Nolan M."/>
            <person name="Tice H."/>
            <person name="Cheng J.F."/>
            <person name="Pitluck S."/>
            <person name="Liolios K."/>
            <person name="Ivanova N."/>
            <person name="Mavromatis K."/>
            <person name="Ovchinnikova G."/>
            <person name="Pati A."/>
            <person name="Goodwin L."/>
            <person name="Chen A."/>
            <person name="Palaniappan K."/>
            <person name="Land M."/>
            <person name="Hauser L."/>
            <person name="Chang Y.J."/>
            <person name="Jeffries C.D."/>
            <person name="Rohde M."/>
            <person name="Goker M."/>
            <person name="Woyke T."/>
            <person name="Bristow J."/>
            <person name="Eisen J.A."/>
            <person name="Markowitz V."/>
            <person name="Hugenholtz P."/>
            <person name="Kyrpides N.C."/>
            <person name="Klenk H.P."/>
        </authorList>
    </citation>
    <scope>NUCLEOTIDE SEQUENCE [LARGE SCALE GENOMIC DNA]</scope>
    <source>
        <strain evidence="6">ATCC 482 / DSM 20109 / BCRC 11376 / JCM 18109 / NBRC 3775 / NCIMB 8073 / NRS 134</strain>
    </source>
</reference>
<name>D5UHC9_CELFN</name>